<accession>A0A1C5AHA9</accession>
<dbReference type="AlphaFoldDB" id="A0A1C5AHA9"/>
<dbReference type="SUPFAM" id="SSF52540">
    <property type="entry name" value="P-loop containing nucleoside triphosphate hydrolases"/>
    <property type="match status" value="1"/>
</dbReference>
<dbReference type="RefSeq" id="WP_091251542.1">
    <property type="nucleotide sequence ID" value="NZ_FMCU01000017.1"/>
</dbReference>
<name>A0A1C5AHA9_9ACTN</name>
<evidence type="ECO:0000259" key="1">
    <source>
        <dbReference type="Pfam" id="PF03008"/>
    </source>
</evidence>
<gene>
    <name evidence="2" type="ORF">GA0070216_11772</name>
</gene>
<dbReference type="STRING" id="121616.GA0070216_11772"/>
<keyword evidence="3" id="KW-1185">Reference proteome</keyword>
<dbReference type="OrthoDB" id="3209349at2"/>
<sequence>MRVLELSVDGFVGRDRELGLLDGILAKVSRGGRAGRPGRALLMRGRRRVGKSRLVEEFVDRAGVPYLFFTASAQPTVAADLALFVEAVVGSSLPGAQLFAAQRPSTWDAALTLLAAALPTDRPAVVVLDELPYLIATDPGLEGTLQKVFDRELSRLPVLLVCIGSDLAMMEALNDYGRPFHQRATELVVPPLSPTDVRDMLGAAPADAFDAYLVSGGLPLILDEWPAGAGLGDYLAEAVTDPTSALLVSAERALAAEFPTQSQAGLVLRAIGSGERTFSLIARAAGDLPQASLSRALRLLADKRIVEVATPLSTRPSRETRYTVADPYLRFWLTFLGPYLPEIERGRGDLTLARIRTSWTSWRGRAIEPVVREALRRLPAGHLPDDTAVVGGYWTRTNDPEIDLVGADRGPVARRITFVGSVKWLENRPFDGHDLGRLTLHRSRLPGADEQVALLAVARAGAVVDGVRVLTPEDLLTAWGD</sequence>
<dbReference type="InterPro" id="IPR036390">
    <property type="entry name" value="WH_DNA-bd_sf"/>
</dbReference>
<dbReference type="Pfam" id="PF03008">
    <property type="entry name" value="DUF234"/>
    <property type="match status" value="1"/>
</dbReference>
<dbReference type="EMBL" id="FMCU01000017">
    <property type="protein sequence ID" value="SCF44593.1"/>
    <property type="molecule type" value="Genomic_DNA"/>
</dbReference>
<dbReference type="Proteomes" id="UP000198797">
    <property type="component" value="Unassembled WGS sequence"/>
</dbReference>
<evidence type="ECO:0000313" key="2">
    <source>
        <dbReference type="EMBL" id="SCF44593.1"/>
    </source>
</evidence>
<dbReference type="PANTHER" id="PTHR34704">
    <property type="entry name" value="ATPASE"/>
    <property type="match status" value="1"/>
</dbReference>
<proteinExistence type="predicted"/>
<dbReference type="InterPro" id="IPR004256">
    <property type="entry name" value="DUF234"/>
</dbReference>
<evidence type="ECO:0000313" key="3">
    <source>
        <dbReference type="Proteomes" id="UP000198797"/>
    </source>
</evidence>
<dbReference type="Gene3D" id="3.40.50.300">
    <property type="entry name" value="P-loop containing nucleotide triphosphate hydrolases"/>
    <property type="match status" value="1"/>
</dbReference>
<reference evidence="3" key="1">
    <citation type="submission" date="2016-06" db="EMBL/GenBank/DDBJ databases">
        <authorList>
            <person name="Varghese N."/>
            <person name="Submissions Spin"/>
        </authorList>
    </citation>
    <scope>NUCLEOTIDE SEQUENCE [LARGE SCALE GENOMIC DNA]</scope>
    <source>
        <strain evidence="3">DSM 44100</strain>
    </source>
</reference>
<organism evidence="2 3">
    <name type="scientific">Micromonospora matsumotoense</name>
    <dbReference type="NCBI Taxonomy" id="121616"/>
    <lineage>
        <taxon>Bacteria</taxon>
        <taxon>Bacillati</taxon>
        <taxon>Actinomycetota</taxon>
        <taxon>Actinomycetes</taxon>
        <taxon>Micromonosporales</taxon>
        <taxon>Micromonosporaceae</taxon>
        <taxon>Micromonospora</taxon>
    </lineage>
</organism>
<dbReference type="InterPro" id="IPR027417">
    <property type="entry name" value="P-loop_NTPase"/>
</dbReference>
<dbReference type="SUPFAM" id="SSF46785">
    <property type="entry name" value="Winged helix' DNA-binding domain"/>
    <property type="match status" value="1"/>
</dbReference>
<dbReference type="PANTHER" id="PTHR34704:SF1">
    <property type="entry name" value="ATPASE"/>
    <property type="match status" value="1"/>
</dbReference>
<protein>
    <recommendedName>
        <fullName evidence="1">DUF234 domain-containing protein</fullName>
    </recommendedName>
</protein>
<feature type="domain" description="DUF234" evidence="1">
    <location>
        <begin position="332"/>
        <end position="426"/>
    </location>
</feature>